<evidence type="ECO:0000313" key="3">
    <source>
        <dbReference type="Proteomes" id="UP000199440"/>
    </source>
</evidence>
<accession>A0A1G9M8B5</accession>
<dbReference type="Gene3D" id="1.10.606.20">
    <property type="match status" value="1"/>
</dbReference>
<dbReference type="OrthoDB" id="9780455at2"/>
<protein>
    <submittedName>
        <fullName evidence="2">PAP2 superfamily protein</fullName>
    </submittedName>
</protein>
<dbReference type="InterPro" id="IPR036938">
    <property type="entry name" value="PAP2/HPO_sf"/>
</dbReference>
<gene>
    <name evidence="2" type="ORF">SAMN04488514_102416</name>
</gene>
<evidence type="ECO:0000259" key="1">
    <source>
        <dbReference type="Pfam" id="PF01569"/>
    </source>
</evidence>
<dbReference type="Proteomes" id="UP000199440">
    <property type="component" value="Unassembled WGS sequence"/>
</dbReference>
<dbReference type="PANTHER" id="PTHR34599:SF1">
    <property type="entry name" value="PHOSPHATIDIC ACID PHOSPHATASE TYPE 2_HALOPEROXIDASE DOMAIN-CONTAINING PROTEIN"/>
    <property type="match status" value="1"/>
</dbReference>
<dbReference type="STRING" id="192904.SAMN04488514_102416"/>
<organism evidence="2 3">
    <name type="scientific">Kriegella aquimaris</name>
    <dbReference type="NCBI Taxonomy" id="192904"/>
    <lineage>
        <taxon>Bacteria</taxon>
        <taxon>Pseudomonadati</taxon>
        <taxon>Bacteroidota</taxon>
        <taxon>Flavobacteriia</taxon>
        <taxon>Flavobacteriales</taxon>
        <taxon>Flavobacteriaceae</taxon>
        <taxon>Kriegella</taxon>
    </lineage>
</organism>
<dbReference type="Pfam" id="PF01569">
    <property type="entry name" value="PAP2"/>
    <property type="match status" value="1"/>
</dbReference>
<name>A0A1G9M8B5_9FLAO</name>
<dbReference type="RefSeq" id="WP_089886807.1">
    <property type="nucleotide sequence ID" value="NZ_FNGV01000002.1"/>
</dbReference>
<dbReference type="SUPFAM" id="SSF48317">
    <property type="entry name" value="Acid phosphatase/Vanadium-dependent haloperoxidase"/>
    <property type="match status" value="1"/>
</dbReference>
<dbReference type="CDD" id="cd03398">
    <property type="entry name" value="PAP2_haloperoxidase"/>
    <property type="match status" value="1"/>
</dbReference>
<reference evidence="2 3" key="1">
    <citation type="submission" date="2016-10" db="EMBL/GenBank/DDBJ databases">
        <authorList>
            <person name="de Groot N.N."/>
        </authorList>
    </citation>
    <scope>NUCLEOTIDE SEQUENCE [LARGE SCALE GENOMIC DNA]</scope>
    <source>
        <strain evidence="2 3">DSM 19886</strain>
    </source>
</reference>
<dbReference type="PROSITE" id="PS51257">
    <property type="entry name" value="PROKAR_LIPOPROTEIN"/>
    <property type="match status" value="1"/>
</dbReference>
<keyword evidence="3" id="KW-1185">Reference proteome</keyword>
<evidence type="ECO:0000313" key="2">
    <source>
        <dbReference type="EMBL" id="SDL70542.1"/>
    </source>
</evidence>
<proteinExistence type="predicted"/>
<dbReference type="AlphaFoldDB" id="A0A1G9M8B5"/>
<dbReference type="InterPro" id="IPR052559">
    <property type="entry name" value="V-haloperoxidase"/>
</dbReference>
<feature type="domain" description="Phosphatidic acid phosphatase type 2/haloperoxidase" evidence="1">
    <location>
        <begin position="311"/>
        <end position="428"/>
    </location>
</feature>
<dbReference type="EMBL" id="FNGV01000002">
    <property type="protein sequence ID" value="SDL70542.1"/>
    <property type="molecule type" value="Genomic_DNA"/>
</dbReference>
<sequence length="452" mass="50998">MKKILMGVAIITVMIACDTKKVEGPIVVTPEEFHTSVDKVIEIMIHDIFSPPVASRIFAYPNIAAYEIIALHNEDYLSLEGQVTDLAAIPKPEADLPINYQVAALVAHMELSKRLIFSENRMEAFRDSLYGVWKTKNTSVFDASKTYGLKVAEHVGTWMNKDNYAQTRTMPKFTVNSDDPTRWQPTPPAYMDGIEPHWNKIRPFVIDSAQQFKPTPPPVFSMEEGSDFYRELKEVYDVGQKITEIGDESEEIKIAKFWDCNPYVSVTRGHLMFATKKITPGAHWIGITKISCRKTDSDFDKTIFAYTKTSLAIADAFISCWDEKYRSNLIRPETLINQHIDDNWKPVLQTPPFPEYTSGHSVVSGAASTALTNIFGDDFAFDDDTETAYGLPIRSFTSFNQAADEAAISRMYGGIHYRVAIEVGLEQGRNLGDFVVNHLRMTTKKEMASIQN</sequence>
<dbReference type="PANTHER" id="PTHR34599">
    <property type="entry name" value="PEROXIDASE-RELATED"/>
    <property type="match status" value="1"/>
</dbReference>
<dbReference type="InterPro" id="IPR000326">
    <property type="entry name" value="PAP2/HPO"/>
</dbReference>